<evidence type="ECO:0000313" key="2">
    <source>
        <dbReference type="Proteomes" id="UP001149079"/>
    </source>
</evidence>
<accession>A0A9W9LB67</accession>
<reference evidence="1" key="2">
    <citation type="journal article" date="2023" name="IMA Fungus">
        <title>Comparative genomic study of the Penicillium genus elucidates a diverse pangenome and 15 lateral gene transfer events.</title>
        <authorList>
            <person name="Petersen C."/>
            <person name="Sorensen T."/>
            <person name="Nielsen M.R."/>
            <person name="Sondergaard T.E."/>
            <person name="Sorensen J.L."/>
            <person name="Fitzpatrick D.A."/>
            <person name="Frisvad J.C."/>
            <person name="Nielsen K.L."/>
        </authorList>
    </citation>
    <scope>NUCLEOTIDE SEQUENCE</scope>
    <source>
        <strain evidence="1">IBT 22155</strain>
    </source>
</reference>
<organism evidence="1 2">
    <name type="scientific">Penicillium bovifimosum</name>
    <dbReference type="NCBI Taxonomy" id="126998"/>
    <lineage>
        <taxon>Eukaryota</taxon>
        <taxon>Fungi</taxon>
        <taxon>Dikarya</taxon>
        <taxon>Ascomycota</taxon>
        <taxon>Pezizomycotina</taxon>
        <taxon>Eurotiomycetes</taxon>
        <taxon>Eurotiomycetidae</taxon>
        <taxon>Eurotiales</taxon>
        <taxon>Aspergillaceae</taxon>
        <taxon>Penicillium</taxon>
    </lineage>
</organism>
<name>A0A9W9LB67_9EURO</name>
<keyword evidence="2" id="KW-1185">Reference proteome</keyword>
<proteinExistence type="predicted"/>
<sequence length="153" mass="16979">MELSGKERFLFVHAGDASFTSRPNKSLDSEIRRHVMVKIGKSRRKRPKKLPFVIREWQSTEALVTQPRAHNGGYSTNEDNIPMPALSNDLVLPNTVALEPTTQYAVVSPVPSILHALSTFEKEWGEDSYSAYGFTLMMMAGKNASSPGKLLTA</sequence>
<dbReference type="OrthoDB" id="4159781at2759"/>
<dbReference type="AlphaFoldDB" id="A0A9W9LB67"/>
<evidence type="ECO:0000313" key="1">
    <source>
        <dbReference type="EMBL" id="KAJ5145600.1"/>
    </source>
</evidence>
<dbReference type="RefSeq" id="XP_056526074.1">
    <property type="nucleotide sequence ID" value="XM_056660908.1"/>
</dbReference>
<dbReference type="GeneID" id="81400078"/>
<gene>
    <name evidence="1" type="ORF">N7515_000164</name>
</gene>
<dbReference type="Proteomes" id="UP001149079">
    <property type="component" value="Unassembled WGS sequence"/>
</dbReference>
<comment type="caution">
    <text evidence="1">The sequence shown here is derived from an EMBL/GenBank/DDBJ whole genome shotgun (WGS) entry which is preliminary data.</text>
</comment>
<dbReference type="EMBL" id="JAPQKL010000001">
    <property type="protein sequence ID" value="KAJ5145600.1"/>
    <property type="molecule type" value="Genomic_DNA"/>
</dbReference>
<protein>
    <submittedName>
        <fullName evidence="1">Uncharacterized protein</fullName>
    </submittedName>
</protein>
<reference evidence="1" key="1">
    <citation type="submission" date="2022-11" db="EMBL/GenBank/DDBJ databases">
        <authorList>
            <person name="Petersen C."/>
        </authorList>
    </citation>
    <scope>NUCLEOTIDE SEQUENCE</scope>
    <source>
        <strain evidence="1">IBT 22155</strain>
    </source>
</reference>